<keyword evidence="3" id="KW-1185">Reference proteome</keyword>
<reference evidence="1" key="2">
    <citation type="journal article" date="2020" name="mSystems">
        <title>Genome- and Community-Level Interaction Insights into Carbon Utilization and Element Cycling Functions of Hydrothermarchaeota in Hydrothermal Sediment.</title>
        <authorList>
            <person name="Zhou Z."/>
            <person name="Liu Y."/>
            <person name="Xu W."/>
            <person name="Pan J."/>
            <person name="Luo Z.H."/>
            <person name="Li M."/>
        </authorList>
    </citation>
    <scope>NUCLEOTIDE SEQUENCE [LARGE SCALE GENOMIC DNA]</scope>
    <source>
        <strain evidence="1">HyVt-386</strain>
    </source>
</reference>
<organism evidence="2 3">
    <name type="scientific">Candidatus Syntropharchaeum butanivorans</name>
    <dbReference type="NCBI Taxonomy" id="1839936"/>
    <lineage>
        <taxon>Archaea</taxon>
        <taxon>Methanobacteriati</taxon>
        <taxon>Methanobacteriota</taxon>
        <taxon>Stenosarchaea group</taxon>
        <taxon>Methanomicrobia</taxon>
        <taxon>Methanosarcinales</taxon>
        <taxon>ANME-2 cluster</taxon>
        <taxon>Candidatus Syntropharchaeum</taxon>
    </lineage>
</organism>
<protein>
    <submittedName>
        <fullName evidence="2">Uncharacterized protein</fullName>
    </submittedName>
</protein>
<evidence type="ECO:0000313" key="1">
    <source>
        <dbReference type="EMBL" id="HEC56821.1"/>
    </source>
</evidence>
<comment type="caution">
    <text evidence="2">The sequence shown here is derived from an EMBL/GenBank/DDBJ whole genome shotgun (WGS) entry which is preliminary data.</text>
</comment>
<proteinExistence type="predicted"/>
<reference evidence="2 3" key="1">
    <citation type="submission" date="2016-05" db="EMBL/GenBank/DDBJ databases">
        <title>Microbial consortia oxidize butane by reversing methanogenesis.</title>
        <authorList>
            <person name="Laso-Perez R."/>
            <person name="Richter M."/>
            <person name="Wegener G."/>
            <person name="Musat F."/>
        </authorList>
    </citation>
    <scope>NUCLEOTIDE SEQUENCE [LARGE SCALE GENOMIC DNA]</scope>
    <source>
        <strain evidence="2">BOX1</strain>
    </source>
</reference>
<evidence type="ECO:0000313" key="2">
    <source>
        <dbReference type="EMBL" id="OFV65637.1"/>
    </source>
</evidence>
<accession>A0A1F2P305</accession>
<dbReference type="EMBL" id="LYOR01000009">
    <property type="protein sequence ID" value="OFV65637.1"/>
    <property type="molecule type" value="Genomic_DNA"/>
</dbReference>
<dbReference type="EMBL" id="DRIE01000048">
    <property type="protein sequence ID" value="HEC56821.1"/>
    <property type="molecule type" value="Genomic_DNA"/>
</dbReference>
<dbReference type="AlphaFoldDB" id="A0A1F2P305"/>
<dbReference type="STRING" id="1839936.SBU_001447"/>
<evidence type="ECO:0000313" key="3">
    <source>
        <dbReference type="Proteomes" id="UP000185779"/>
    </source>
</evidence>
<gene>
    <name evidence="1" type="ORF">ENI32_02905</name>
    <name evidence="2" type="ORF">SBU_001447</name>
</gene>
<dbReference type="Proteomes" id="UP000885936">
    <property type="component" value="Unassembled WGS sequence"/>
</dbReference>
<name>A0A1F2P305_9EURY</name>
<dbReference type="Proteomes" id="UP000185779">
    <property type="component" value="Unassembled WGS sequence"/>
</dbReference>
<sequence length="190" mass="20707">MPIEERFIVEQKLTVDTPIPDVTPGDDLVVTGTSSRKDETVVMVTVKGPVVGPAPVIAIVANGTWTATFDTSGAEVGVYTVKADDGDKTATATVNLISPAPTPTETPPGFQAIFAIMRRMRLIRGIASPLPLRPTCGRTTLFERRFQPKAGYFRFLIGIALSKMGFCVKAFRKPAVKMIFILRVRKEKQV</sequence>